<accession>A0A6J6GEM5</accession>
<gene>
    <name evidence="2" type="ORF">UFOPK1835_00306</name>
</gene>
<protein>
    <submittedName>
        <fullName evidence="2">Unannotated protein</fullName>
    </submittedName>
</protein>
<dbReference type="InterPro" id="IPR036938">
    <property type="entry name" value="PAP2/HPO_sf"/>
</dbReference>
<dbReference type="PANTHER" id="PTHR14969:SF13">
    <property type="entry name" value="AT30094P"/>
    <property type="match status" value="1"/>
</dbReference>
<dbReference type="AlphaFoldDB" id="A0A6J6GEM5"/>
<dbReference type="SMART" id="SM00014">
    <property type="entry name" value="acidPPc"/>
    <property type="match status" value="1"/>
</dbReference>
<name>A0A6J6GEM5_9ZZZZ</name>
<sequence length="221" mass="23972">MSPTELPESPLPPEGVIDAALEAFEHNHPGLPLPHHQTEPPHVLGPIARFDDLVDGWFDRLRGTEPTDRIMYALTELGDFGLIWVLLAFARGLRSEEDARAAWRLAAALGVESVIINGVIKSQFKRERPVVQEPRPHKMRIPLTTSFPSGHSSTAMVAGILLTQKSGRPLKTAIFGLGGLVALSRVHVKIHHASDVAGGLAVGIGLGAAARALWPLYRRHS</sequence>
<evidence type="ECO:0000313" key="2">
    <source>
        <dbReference type="EMBL" id="CAB4599731.1"/>
    </source>
</evidence>
<organism evidence="2">
    <name type="scientific">freshwater metagenome</name>
    <dbReference type="NCBI Taxonomy" id="449393"/>
    <lineage>
        <taxon>unclassified sequences</taxon>
        <taxon>metagenomes</taxon>
        <taxon>ecological metagenomes</taxon>
    </lineage>
</organism>
<dbReference type="SUPFAM" id="SSF48317">
    <property type="entry name" value="Acid phosphatase/Vanadium-dependent haloperoxidase"/>
    <property type="match status" value="1"/>
</dbReference>
<dbReference type="Gene3D" id="1.20.144.10">
    <property type="entry name" value="Phosphatidic acid phosphatase type 2/haloperoxidase"/>
    <property type="match status" value="1"/>
</dbReference>
<dbReference type="PANTHER" id="PTHR14969">
    <property type="entry name" value="SPHINGOSINE-1-PHOSPHATE PHOSPHOHYDROLASE"/>
    <property type="match status" value="1"/>
</dbReference>
<dbReference type="EMBL" id="CAEZUP010000007">
    <property type="protein sequence ID" value="CAB4599731.1"/>
    <property type="molecule type" value="Genomic_DNA"/>
</dbReference>
<evidence type="ECO:0000259" key="1">
    <source>
        <dbReference type="SMART" id="SM00014"/>
    </source>
</evidence>
<dbReference type="Pfam" id="PF01569">
    <property type="entry name" value="PAP2"/>
    <property type="match status" value="1"/>
</dbReference>
<dbReference type="InterPro" id="IPR000326">
    <property type="entry name" value="PAP2/HPO"/>
</dbReference>
<feature type="domain" description="Phosphatidic acid phosphatase type 2/haloperoxidase" evidence="1">
    <location>
        <begin position="103"/>
        <end position="211"/>
    </location>
</feature>
<reference evidence="2" key="1">
    <citation type="submission" date="2020-05" db="EMBL/GenBank/DDBJ databases">
        <authorList>
            <person name="Chiriac C."/>
            <person name="Salcher M."/>
            <person name="Ghai R."/>
            <person name="Kavagutti S V."/>
        </authorList>
    </citation>
    <scope>NUCLEOTIDE SEQUENCE</scope>
</reference>
<proteinExistence type="predicted"/>